<evidence type="ECO:0000256" key="5">
    <source>
        <dbReference type="ARBA" id="ARBA00022729"/>
    </source>
</evidence>
<evidence type="ECO:0000256" key="3">
    <source>
        <dbReference type="ARBA" id="ARBA00022471"/>
    </source>
</evidence>
<keyword evidence="3 6" id="KW-0713">Self-incompatibility</keyword>
<dbReference type="GO" id="GO:0060320">
    <property type="term" value="P:rejection of self pollen"/>
    <property type="evidence" value="ECO:0007669"/>
    <property type="project" value="UniProtKB-KW"/>
</dbReference>
<dbReference type="Pfam" id="PF05938">
    <property type="entry name" value="Self-incomp_S1"/>
    <property type="match status" value="3"/>
</dbReference>
<dbReference type="OrthoDB" id="1900999at2759"/>
<feature type="chain" id="PRO_5035458980" description="S-protein homolog" evidence="7">
    <location>
        <begin position="16"/>
        <end position="280"/>
    </location>
</feature>
<dbReference type="GO" id="GO:0005576">
    <property type="term" value="C:extracellular region"/>
    <property type="evidence" value="ECO:0007669"/>
    <property type="project" value="UniProtKB-SubCell"/>
</dbReference>
<protein>
    <recommendedName>
        <fullName evidence="6">S-protein homolog</fullName>
    </recommendedName>
</protein>
<comment type="caution">
    <text evidence="8">The sequence shown here is derived from an EMBL/GenBank/DDBJ whole genome shotgun (WGS) entry which is preliminary data.</text>
</comment>
<evidence type="ECO:0000313" key="8">
    <source>
        <dbReference type="EMBL" id="KAF3457471.1"/>
    </source>
</evidence>
<organism evidence="8 9">
    <name type="scientific">Rhamnella rubrinervis</name>
    <dbReference type="NCBI Taxonomy" id="2594499"/>
    <lineage>
        <taxon>Eukaryota</taxon>
        <taxon>Viridiplantae</taxon>
        <taxon>Streptophyta</taxon>
        <taxon>Embryophyta</taxon>
        <taxon>Tracheophyta</taxon>
        <taxon>Spermatophyta</taxon>
        <taxon>Magnoliopsida</taxon>
        <taxon>eudicotyledons</taxon>
        <taxon>Gunneridae</taxon>
        <taxon>Pentapetalae</taxon>
        <taxon>rosids</taxon>
        <taxon>fabids</taxon>
        <taxon>Rosales</taxon>
        <taxon>Rhamnaceae</taxon>
        <taxon>rhamnoid group</taxon>
        <taxon>Rhamneae</taxon>
        <taxon>Rhamnella</taxon>
    </lineage>
</organism>
<evidence type="ECO:0000256" key="1">
    <source>
        <dbReference type="ARBA" id="ARBA00004613"/>
    </source>
</evidence>
<feature type="signal peptide" evidence="7">
    <location>
        <begin position="1"/>
        <end position="15"/>
    </location>
</feature>
<evidence type="ECO:0000256" key="4">
    <source>
        <dbReference type="ARBA" id="ARBA00022525"/>
    </source>
</evidence>
<dbReference type="Proteomes" id="UP000796880">
    <property type="component" value="Unassembled WGS sequence"/>
</dbReference>
<sequence length="280" mass="32124">MLVSMLVLYIGCTEARLLHPQKVHVYIRNDLGGGLKLNVHCKSKDDDLGLKVIDPNGIWEFHFTSSFWGNTQFYCEKSCHGALFFPFKVHVLIRNDVGSTLKLHCKSADDDLGVKVVPPSQTWDFRFRSSFWGNTRFYCSVEWPGAAHNFDAYVEHRDACTTCAWSIEPENPYIPEKINVDIFNDLGQGFNMTIHCKSKNDDLGVHVVPPNGDWQFNFKTSFWGDTQFFCSVEWPGASHYFDAFIEKREFGVCTTCVWSIKPDQPCLVFKDKSVCYPWTS</sequence>
<keyword evidence="4 6" id="KW-0964">Secreted</keyword>
<comment type="subcellular location">
    <subcellularLocation>
        <location evidence="1 6">Secreted</location>
    </subcellularLocation>
</comment>
<comment type="similarity">
    <text evidence="2 6">Belongs to the plant self-incompatibility (S1) protein family.</text>
</comment>
<accession>A0A8K0HQX0</accession>
<evidence type="ECO:0000313" key="9">
    <source>
        <dbReference type="Proteomes" id="UP000796880"/>
    </source>
</evidence>
<keyword evidence="9" id="KW-1185">Reference proteome</keyword>
<keyword evidence="5 7" id="KW-0732">Signal</keyword>
<gene>
    <name evidence="8" type="ORF">FNV43_RR02129</name>
</gene>
<dbReference type="PANTHER" id="PTHR31232">
    <property type="match status" value="1"/>
</dbReference>
<evidence type="ECO:0000256" key="6">
    <source>
        <dbReference type="RuleBase" id="RU367044"/>
    </source>
</evidence>
<dbReference type="PANTHER" id="PTHR31232:SF149">
    <property type="entry name" value="S-PROTEIN HOMOLOG"/>
    <property type="match status" value="1"/>
</dbReference>
<evidence type="ECO:0000256" key="2">
    <source>
        <dbReference type="ARBA" id="ARBA00005581"/>
    </source>
</evidence>
<dbReference type="InterPro" id="IPR010264">
    <property type="entry name" value="Self-incomp_S1"/>
</dbReference>
<dbReference type="EMBL" id="VOIH02000001">
    <property type="protein sequence ID" value="KAF3457471.1"/>
    <property type="molecule type" value="Genomic_DNA"/>
</dbReference>
<name>A0A8K0HQX0_9ROSA</name>
<reference evidence="8" key="1">
    <citation type="submission" date="2020-03" db="EMBL/GenBank/DDBJ databases">
        <title>A high-quality chromosome-level genome assembly of a woody plant with both climbing and erect habits, Rhamnella rubrinervis.</title>
        <authorList>
            <person name="Lu Z."/>
            <person name="Yang Y."/>
            <person name="Zhu X."/>
            <person name="Sun Y."/>
        </authorList>
    </citation>
    <scope>NUCLEOTIDE SEQUENCE</scope>
    <source>
        <strain evidence="8">BYM</strain>
        <tissue evidence="8">Leaf</tissue>
    </source>
</reference>
<evidence type="ECO:0000256" key="7">
    <source>
        <dbReference type="SAM" id="SignalP"/>
    </source>
</evidence>
<proteinExistence type="inferred from homology"/>
<dbReference type="AlphaFoldDB" id="A0A8K0HQX0"/>